<protein>
    <submittedName>
        <fullName evidence="1">Uncharacterized protein</fullName>
    </submittedName>
</protein>
<evidence type="ECO:0000313" key="1">
    <source>
        <dbReference type="EMBL" id="KAG6962594.1"/>
    </source>
</evidence>
<dbReference type="AlphaFoldDB" id="A0A8J5IYB0"/>
<accession>A0A8J5IYB0</accession>
<dbReference type="Proteomes" id="UP000709295">
    <property type="component" value="Unassembled WGS sequence"/>
</dbReference>
<comment type="caution">
    <text evidence="1">The sequence shown here is derived from an EMBL/GenBank/DDBJ whole genome shotgun (WGS) entry which is preliminary data.</text>
</comment>
<keyword evidence="2" id="KW-1185">Reference proteome</keyword>
<sequence length="64" mass="7005">MPTRNSREGCDGDRSKLRVFLGSCSRRVSAVSGSFGHSMERWCSTKPLGRANRRGSLCVFVVVG</sequence>
<dbReference type="EMBL" id="JAENGY010000452">
    <property type="protein sequence ID" value="KAG6962594.1"/>
    <property type="molecule type" value="Genomic_DNA"/>
</dbReference>
<evidence type="ECO:0000313" key="2">
    <source>
        <dbReference type="Proteomes" id="UP000709295"/>
    </source>
</evidence>
<organism evidence="1 2">
    <name type="scientific">Phytophthora aleatoria</name>
    <dbReference type="NCBI Taxonomy" id="2496075"/>
    <lineage>
        <taxon>Eukaryota</taxon>
        <taxon>Sar</taxon>
        <taxon>Stramenopiles</taxon>
        <taxon>Oomycota</taxon>
        <taxon>Peronosporomycetes</taxon>
        <taxon>Peronosporales</taxon>
        <taxon>Peronosporaceae</taxon>
        <taxon>Phytophthora</taxon>
    </lineage>
</organism>
<gene>
    <name evidence="1" type="ORF">JG688_00008520</name>
</gene>
<reference evidence="1" key="1">
    <citation type="submission" date="2021-01" db="EMBL/GenBank/DDBJ databases">
        <title>Phytophthora aleatoria, a newly-described species from Pinus radiata is distinct from Phytophthora cactorum isolates based on comparative genomics.</title>
        <authorList>
            <person name="Mcdougal R."/>
            <person name="Panda P."/>
            <person name="Williams N."/>
            <person name="Studholme D.J."/>
        </authorList>
    </citation>
    <scope>NUCLEOTIDE SEQUENCE</scope>
    <source>
        <strain evidence="1">NZFS 4037</strain>
    </source>
</reference>
<name>A0A8J5IYB0_9STRA</name>
<proteinExistence type="predicted"/>